<feature type="signal peptide" evidence="1">
    <location>
        <begin position="1"/>
        <end position="20"/>
    </location>
</feature>
<sequence>MCKMKLLLVAVSSMFTLVLGTNEYMTDKNINQMKLELATLMKEELYKVDRDFDFIKLQFTVAKTNKNIEKCARAPIKQERYAVRSAVKKKMGT</sequence>
<organism evidence="2 3">
    <name type="scientific">Nesidiocoris tenuis</name>
    <dbReference type="NCBI Taxonomy" id="355587"/>
    <lineage>
        <taxon>Eukaryota</taxon>
        <taxon>Metazoa</taxon>
        <taxon>Ecdysozoa</taxon>
        <taxon>Arthropoda</taxon>
        <taxon>Hexapoda</taxon>
        <taxon>Insecta</taxon>
        <taxon>Pterygota</taxon>
        <taxon>Neoptera</taxon>
        <taxon>Paraneoptera</taxon>
        <taxon>Hemiptera</taxon>
        <taxon>Heteroptera</taxon>
        <taxon>Panheteroptera</taxon>
        <taxon>Cimicomorpha</taxon>
        <taxon>Miridae</taxon>
        <taxon>Dicyphina</taxon>
        <taxon>Nesidiocoris</taxon>
    </lineage>
</organism>
<evidence type="ECO:0000313" key="2">
    <source>
        <dbReference type="EMBL" id="BES98844.1"/>
    </source>
</evidence>
<keyword evidence="3" id="KW-1185">Reference proteome</keyword>
<accession>A0ABN7B359</accession>
<evidence type="ECO:0000256" key="1">
    <source>
        <dbReference type="SAM" id="SignalP"/>
    </source>
</evidence>
<feature type="chain" id="PRO_5045666674" evidence="1">
    <location>
        <begin position="21"/>
        <end position="93"/>
    </location>
</feature>
<proteinExistence type="predicted"/>
<evidence type="ECO:0000313" key="3">
    <source>
        <dbReference type="Proteomes" id="UP001307889"/>
    </source>
</evidence>
<dbReference type="EMBL" id="AP028917">
    <property type="protein sequence ID" value="BES98844.1"/>
    <property type="molecule type" value="Genomic_DNA"/>
</dbReference>
<gene>
    <name evidence="2" type="ORF">NTJ_11660</name>
</gene>
<protein>
    <submittedName>
        <fullName evidence="2">Uncharacterized protein</fullName>
    </submittedName>
</protein>
<name>A0ABN7B359_9HEMI</name>
<keyword evidence="1" id="KW-0732">Signal</keyword>
<reference evidence="2 3" key="1">
    <citation type="submission" date="2023-09" db="EMBL/GenBank/DDBJ databases">
        <title>Nesidiocoris tenuis whole genome shotgun sequence.</title>
        <authorList>
            <person name="Shibata T."/>
            <person name="Shimoda M."/>
            <person name="Kobayashi T."/>
            <person name="Uehara T."/>
        </authorList>
    </citation>
    <scope>NUCLEOTIDE SEQUENCE [LARGE SCALE GENOMIC DNA]</scope>
    <source>
        <strain evidence="2 3">Japan</strain>
    </source>
</reference>
<dbReference type="Proteomes" id="UP001307889">
    <property type="component" value="Chromosome 9"/>
</dbReference>